<dbReference type="InterPro" id="IPR036055">
    <property type="entry name" value="LDL_receptor-like_sf"/>
</dbReference>
<dbReference type="InterPro" id="IPR016187">
    <property type="entry name" value="CTDL_fold"/>
</dbReference>
<reference evidence="13 14" key="1">
    <citation type="submission" date="2024-05" db="EMBL/GenBank/DDBJ databases">
        <authorList>
            <person name="Wallberg A."/>
        </authorList>
    </citation>
    <scope>NUCLEOTIDE SEQUENCE [LARGE SCALE GENOMIC DNA]</scope>
</reference>
<evidence type="ECO:0000256" key="9">
    <source>
        <dbReference type="SAM" id="MobiDB-lite"/>
    </source>
</evidence>
<feature type="domain" description="C-type lectin" evidence="12">
    <location>
        <begin position="283"/>
        <end position="388"/>
    </location>
</feature>
<dbReference type="PRINTS" id="PR00261">
    <property type="entry name" value="LDLRECEPTOR"/>
</dbReference>
<feature type="region of interest" description="Disordered" evidence="9">
    <location>
        <begin position="449"/>
        <end position="473"/>
    </location>
</feature>
<accession>A0AAV2R5B9</accession>
<dbReference type="Pfam" id="PF00057">
    <property type="entry name" value="Ldl_recept_a"/>
    <property type="match status" value="5"/>
</dbReference>
<dbReference type="PROSITE" id="PS50041">
    <property type="entry name" value="C_TYPE_LECTIN_2"/>
    <property type="match status" value="1"/>
</dbReference>
<name>A0AAV2R5B9_MEGNR</name>
<dbReference type="CDD" id="cd00112">
    <property type="entry name" value="LDLa"/>
    <property type="match status" value="4"/>
</dbReference>
<dbReference type="GO" id="GO:0016192">
    <property type="term" value="P:vesicle-mediated transport"/>
    <property type="evidence" value="ECO:0007669"/>
    <property type="project" value="UniProtKB-ARBA"/>
</dbReference>
<feature type="disulfide bond" evidence="8">
    <location>
        <begin position="160"/>
        <end position="178"/>
    </location>
</feature>
<protein>
    <recommendedName>
        <fullName evidence="12">C-type lectin domain-containing protein</fullName>
    </recommendedName>
</protein>
<comment type="subcellular location">
    <subcellularLocation>
        <location evidence="2">Endomembrane system</location>
    </subcellularLocation>
    <subcellularLocation>
        <location evidence="1">Membrane</location>
        <topology evidence="1">Single-pass membrane protein</topology>
    </subcellularLocation>
</comment>
<keyword evidence="7 8" id="KW-1015">Disulfide bond</keyword>
<keyword evidence="14" id="KW-1185">Reference proteome</keyword>
<evidence type="ECO:0000256" key="5">
    <source>
        <dbReference type="ARBA" id="ARBA00022989"/>
    </source>
</evidence>
<evidence type="ECO:0000256" key="11">
    <source>
        <dbReference type="SAM" id="SignalP"/>
    </source>
</evidence>
<dbReference type="InterPro" id="IPR050685">
    <property type="entry name" value="LDLR"/>
</dbReference>
<feature type="disulfide bond" evidence="8">
    <location>
        <begin position="88"/>
        <end position="103"/>
    </location>
</feature>
<dbReference type="InterPro" id="IPR023415">
    <property type="entry name" value="LDLR_class-A_CS"/>
</dbReference>
<feature type="signal peptide" evidence="11">
    <location>
        <begin position="1"/>
        <end position="21"/>
    </location>
</feature>
<feature type="disulfide bond" evidence="8">
    <location>
        <begin position="198"/>
        <end position="216"/>
    </location>
</feature>
<dbReference type="SUPFAM" id="SSF57424">
    <property type="entry name" value="LDL receptor-like module"/>
    <property type="match status" value="5"/>
</dbReference>
<dbReference type="EMBL" id="CAXKWB010016429">
    <property type="protein sequence ID" value="CAL4116056.1"/>
    <property type="molecule type" value="Genomic_DNA"/>
</dbReference>
<proteinExistence type="predicted"/>
<dbReference type="GO" id="GO:0012505">
    <property type="term" value="C:endomembrane system"/>
    <property type="evidence" value="ECO:0007669"/>
    <property type="project" value="UniProtKB-SubCell"/>
</dbReference>
<dbReference type="CDD" id="cd00037">
    <property type="entry name" value="CLECT"/>
    <property type="match status" value="1"/>
</dbReference>
<feature type="disulfide bond" evidence="8">
    <location>
        <begin position="69"/>
        <end position="81"/>
    </location>
</feature>
<keyword evidence="6 10" id="KW-0472">Membrane</keyword>
<dbReference type="GO" id="GO:0005886">
    <property type="term" value="C:plasma membrane"/>
    <property type="evidence" value="ECO:0007669"/>
    <property type="project" value="TreeGrafter"/>
</dbReference>
<organism evidence="13 14">
    <name type="scientific">Meganyctiphanes norvegica</name>
    <name type="common">Northern krill</name>
    <name type="synonym">Thysanopoda norvegica</name>
    <dbReference type="NCBI Taxonomy" id="48144"/>
    <lineage>
        <taxon>Eukaryota</taxon>
        <taxon>Metazoa</taxon>
        <taxon>Ecdysozoa</taxon>
        <taxon>Arthropoda</taxon>
        <taxon>Crustacea</taxon>
        <taxon>Multicrustacea</taxon>
        <taxon>Malacostraca</taxon>
        <taxon>Eumalacostraca</taxon>
        <taxon>Eucarida</taxon>
        <taxon>Euphausiacea</taxon>
        <taxon>Euphausiidae</taxon>
        <taxon>Meganyctiphanes</taxon>
    </lineage>
</organism>
<dbReference type="PROSITE" id="PS01209">
    <property type="entry name" value="LDLRA_1"/>
    <property type="match status" value="2"/>
</dbReference>
<evidence type="ECO:0000256" key="6">
    <source>
        <dbReference type="ARBA" id="ARBA00023136"/>
    </source>
</evidence>
<keyword evidence="11" id="KW-0732">Signal</keyword>
<comment type="caution">
    <text evidence="13">The sequence shown here is derived from an EMBL/GenBank/DDBJ whole genome shotgun (WGS) entry which is preliminary data.</text>
</comment>
<dbReference type="PANTHER" id="PTHR24270">
    <property type="entry name" value="LOW-DENSITY LIPOPROTEIN RECEPTOR-RELATED"/>
    <property type="match status" value="1"/>
</dbReference>
<evidence type="ECO:0000256" key="7">
    <source>
        <dbReference type="ARBA" id="ARBA00023157"/>
    </source>
</evidence>
<evidence type="ECO:0000313" key="13">
    <source>
        <dbReference type="EMBL" id="CAL4116056.1"/>
    </source>
</evidence>
<evidence type="ECO:0000256" key="10">
    <source>
        <dbReference type="SAM" id="Phobius"/>
    </source>
</evidence>
<evidence type="ECO:0000313" key="14">
    <source>
        <dbReference type="Proteomes" id="UP001497623"/>
    </source>
</evidence>
<dbReference type="SMART" id="SM00192">
    <property type="entry name" value="LDLa"/>
    <property type="match status" value="5"/>
</dbReference>
<dbReference type="PROSITE" id="PS50068">
    <property type="entry name" value="LDLRA_2"/>
    <property type="match status" value="5"/>
</dbReference>
<keyword evidence="5 10" id="KW-1133">Transmembrane helix</keyword>
<gene>
    <name evidence="13" type="ORF">MNOR_LOCUS20897</name>
</gene>
<evidence type="ECO:0000256" key="4">
    <source>
        <dbReference type="ARBA" id="ARBA00022737"/>
    </source>
</evidence>
<evidence type="ECO:0000256" key="2">
    <source>
        <dbReference type="ARBA" id="ARBA00004308"/>
    </source>
</evidence>
<evidence type="ECO:0000259" key="12">
    <source>
        <dbReference type="PROSITE" id="PS50041"/>
    </source>
</evidence>
<dbReference type="Gene3D" id="3.10.100.10">
    <property type="entry name" value="Mannose-Binding Protein A, subunit A"/>
    <property type="match status" value="1"/>
</dbReference>
<evidence type="ECO:0000256" key="3">
    <source>
        <dbReference type="ARBA" id="ARBA00022692"/>
    </source>
</evidence>
<evidence type="ECO:0000256" key="1">
    <source>
        <dbReference type="ARBA" id="ARBA00004167"/>
    </source>
</evidence>
<sequence length="545" mass="60337">MWVSFLFYLGLVLSDVTFVMTQKEGKVQFPSGRRSRYVQQKQQQDVHEVGVLIRRVIRQIQNRGQDFNCTAQSSVCLDGSCINEINKCDGRENCADGSDEALCIYPWPECSEKQFKCDMVWCMTKDYLCDGFDHCFDGTDEADCGNVTSTCHRGNYEFLCDSGECLQANWQCDGVPDCTDGSDEAGCDSRCTGQQFRCNDGACFGLEHLCDAEDNCDDGADEEDCYFNTNCTDKEYQCDSGWCIRSSFECNGVIDCIDGSDEGDCAINTLYKNCPLGFMMSNGSEQCFKIYNDVPRTWYEAQAKCEADGLIIANPSETVAAALRKDLLDKYGEGEVWLNARSDGTKFVWLSNGTELRINNPLWFPMMPGIHVTTDHFLHLLVSNDSWSQYPEQPYASELYSVPRNTLCEIPKATHEIEDLLKTLRILINTRDDIDIALKDALAGVSDADSPAAPDVSNADSPAAPAAQPPTVADTPPAAGFDLPLLIIGIISGLAVCIAVTMFLVWRCVSARRRACNQPNLVHFTNAATDTTAPAVYINHLPPQD</sequence>
<feature type="transmembrane region" description="Helical" evidence="10">
    <location>
        <begin position="483"/>
        <end position="506"/>
    </location>
</feature>
<dbReference type="InterPro" id="IPR002172">
    <property type="entry name" value="LDrepeatLR_classA_rpt"/>
</dbReference>
<feature type="disulfide bond" evidence="8">
    <location>
        <begin position="110"/>
        <end position="122"/>
    </location>
</feature>
<feature type="disulfide bond" evidence="8">
    <location>
        <begin position="250"/>
        <end position="265"/>
    </location>
</feature>
<feature type="disulfide bond" evidence="8">
    <location>
        <begin position="172"/>
        <end position="187"/>
    </location>
</feature>
<dbReference type="AlphaFoldDB" id="A0AAV2R5B9"/>
<dbReference type="Gene3D" id="4.10.400.10">
    <property type="entry name" value="Low-density Lipoprotein Receptor"/>
    <property type="match status" value="5"/>
</dbReference>
<feature type="disulfide bond" evidence="8">
    <location>
        <begin position="231"/>
        <end position="243"/>
    </location>
</feature>
<dbReference type="InterPro" id="IPR016186">
    <property type="entry name" value="C-type_lectin-like/link_sf"/>
</dbReference>
<dbReference type="SUPFAM" id="SSF56436">
    <property type="entry name" value="C-type lectin-like"/>
    <property type="match status" value="1"/>
</dbReference>
<feature type="disulfide bond" evidence="8">
    <location>
        <begin position="129"/>
        <end position="144"/>
    </location>
</feature>
<dbReference type="Proteomes" id="UP001497623">
    <property type="component" value="Unassembled WGS sequence"/>
</dbReference>
<feature type="disulfide bond" evidence="8">
    <location>
        <begin position="238"/>
        <end position="256"/>
    </location>
</feature>
<feature type="chain" id="PRO_5043337685" description="C-type lectin domain-containing protein" evidence="11">
    <location>
        <begin position="22"/>
        <end position="545"/>
    </location>
</feature>
<dbReference type="InterPro" id="IPR001304">
    <property type="entry name" value="C-type_lectin-like"/>
</dbReference>
<feature type="disulfide bond" evidence="8">
    <location>
        <begin position="191"/>
        <end position="203"/>
    </location>
</feature>
<feature type="disulfide bond" evidence="8">
    <location>
        <begin position="76"/>
        <end position="94"/>
    </location>
</feature>
<keyword evidence="4" id="KW-0677">Repeat</keyword>
<feature type="disulfide bond" evidence="8">
    <location>
        <begin position="210"/>
        <end position="225"/>
    </location>
</feature>
<evidence type="ECO:0000256" key="8">
    <source>
        <dbReference type="PROSITE-ProRule" id="PRU00124"/>
    </source>
</evidence>
<keyword evidence="3 10" id="KW-0812">Transmembrane</keyword>
<comment type="caution">
    <text evidence="8">Lacks conserved residue(s) required for the propagation of feature annotation.</text>
</comment>
<feature type="disulfide bond" evidence="8">
    <location>
        <begin position="117"/>
        <end position="135"/>
    </location>
</feature>